<evidence type="ECO:0000313" key="1">
    <source>
        <dbReference type="EMBL" id="SUZ85149.1"/>
    </source>
</evidence>
<accession>A0A381R2R1</accession>
<organism evidence="1">
    <name type="scientific">marine metagenome</name>
    <dbReference type="NCBI Taxonomy" id="408172"/>
    <lineage>
        <taxon>unclassified sequences</taxon>
        <taxon>metagenomes</taxon>
        <taxon>ecological metagenomes</taxon>
    </lineage>
</organism>
<reference evidence="1" key="1">
    <citation type="submission" date="2018-05" db="EMBL/GenBank/DDBJ databases">
        <authorList>
            <person name="Lanie J.A."/>
            <person name="Ng W.-L."/>
            <person name="Kazmierczak K.M."/>
            <person name="Andrzejewski T.M."/>
            <person name="Davidsen T.M."/>
            <person name="Wayne K.J."/>
            <person name="Tettelin H."/>
            <person name="Glass J.I."/>
            <person name="Rusch D."/>
            <person name="Podicherti R."/>
            <person name="Tsui H.-C.T."/>
            <person name="Winkler M.E."/>
        </authorList>
    </citation>
    <scope>NUCLEOTIDE SEQUENCE</scope>
</reference>
<dbReference type="InterPro" id="IPR007838">
    <property type="entry name" value="Cell_div_ZapA-like"/>
</dbReference>
<dbReference type="EMBL" id="UINC01001623">
    <property type="protein sequence ID" value="SUZ85149.1"/>
    <property type="molecule type" value="Genomic_DNA"/>
</dbReference>
<dbReference type="SUPFAM" id="SSF102829">
    <property type="entry name" value="Cell division protein ZapA-like"/>
    <property type="match status" value="1"/>
</dbReference>
<dbReference type="InterPro" id="IPR036192">
    <property type="entry name" value="Cell_div_ZapA-like_sf"/>
</dbReference>
<dbReference type="InterPro" id="IPR053712">
    <property type="entry name" value="Bac_CellDiv_Activator"/>
</dbReference>
<evidence type="ECO:0008006" key="2">
    <source>
        <dbReference type="Google" id="ProtNLM"/>
    </source>
</evidence>
<sequence>VQENDSKQYQINISGNRFSISSPYGEEHVREVEKFLGQQIQEVSEQTEEFGPSSIALLVALNLADKLLTLQKKVTKLDGIEADLQTLYYRLDKVLAEKKTD</sequence>
<dbReference type="Pfam" id="PF05164">
    <property type="entry name" value="ZapA"/>
    <property type="match status" value="1"/>
</dbReference>
<dbReference type="Gene3D" id="6.10.250.790">
    <property type="match status" value="1"/>
</dbReference>
<name>A0A381R2R1_9ZZZZ</name>
<dbReference type="AlphaFoldDB" id="A0A381R2R1"/>
<protein>
    <recommendedName>
        <fullName evidence="2">Cell division protein ZapA</fullName>
    </recommendedName>
</protein>
<proteinExistence type="predicted"/>
<gene>
    <name evidence="1" type="ORF">METZ01_LOCUS38003</name>
</gene>
<feature type="non-terminal residue" evidence="1">
    <location>
        <position position="1"/>
    </location>
</feature>